<feature type="transmembrane region" description="Helical" evidence="13">
    <location>
        <begin position="106"/>
        <end position="128"/>
    </location>
</feature>
<keyword evidence="7" id="KW-1003">Cell membrane</keyword>
<evidence type="ECO:0000256" key="13">
    <source>
        <dbReference type="SAM" id="Phobius"/>
    </source>
</evidence>
<dbReference type="GO" id="GO:0042910">
    <property type="term" value="F:xenobiotic transmembrane transporter activity"/>
    <property type="evidence" value="ECO:0007669"/>
    <property type="project" value="InterPro"/>
</dbReference>
<evidence type="ECO:0000256" key="3">
    <source>
        <dbReference type="ARBA" id="ARBA00010199"/>
    </source>
</evidence>
<feature type="transmembrane region" description="Helical" evidence="13">
    <location>
        <begin position="208"/>
        <end position="229"/>
    </location>
</feature>
<gene>
    <name evidence="14" type="ORF">H8696_08245</name>
</gene>
<dbReference type="PANTHER" id="PTHR43298">
    <property type="entry name" value="MULTIDRUG RESISTANCE PROTEIN NORM-RELATED"/>
    <property type="match status" value="1"/>
</dbReference>
<keyword evidence="15" id="KW-1185">Reference proteome</keyword>
<evidence type="ECO:0000256" key="4">
    <source>
        <dbReference type="ARBA" id="ARBA00020268"/>
    </source>
</evidence>
<dbReference type="GO" id="GO:0005886">
    <property type="term" value="C:plasma membrane"/>
    <property type="evidence" value="ECO:0007669"/>
    <property type="project" value="UniProtKB-SubCell"/>
</dbReference>
<feature type="transmembrane region" description="Helical" evidence="13">
    <location>
        <begin position="369"/>
        <end position="391"/>
    </location>
</feature>
<evidence type="ECO:0000256" key="10">
    <source>
        <dbReference type="ARBA" id="ARBA00023065"/>
    </source>
</evidence>
<name>A0A926D3R0_9FIRM</name>
<feature type="transmembrane region" description="Helical" evidence="13">
    <location>
        <begin position="334"/>
        <end position="357"/>
    </location>
</feature>
<dbReference type="EMBL" id="JACRSR010000003">
    <property type="protein sequence ID" value="MBC8531835.1"/>
    <property type="molecule type" value="Genomic_DNA"/>
</dbReference>
<evidence type="ECO:0000256" key="1">
    <source>
        <dbReference type="ARBA" id="ARBA00003408"/>
    </source>
</evidence>
<keyword evidence="9 13" id="KW-1133">Transmembrane helix</keyword>
<accession>A0A926D3R0</accession>
<feature type="transmembrane region" description="Helical" evidence="13">
    <location>
        <begin position="403"/>
        <end position="426"/>
    </location>
</feature>
<proteinExistence type="inferred from homology"/>
<evidence type="ECO:0000256" key="8">
    <source>
        <dbReference type="ARBA" id="ARBA00022692"/>
    </source>
</evidence>
<dbReference type="InterPro" id="IPR048279">
    <property type="entry name" value="MdtK-like"/>
</dbReference>
<dbReference type="RefSeq" id="WP_249316510.1">
    <property type="nucleotide sequence ID" value="NZ_JACRSR010000003.1"/>
</dbReference>
<dbReference type="AlphaFoldDB" id="A0A926D3R0"/>
<feature type="transmembrane region" description="Helical" evidence="13">
    <location>
        <begin position="181"/>
        <end position="202"/>
    </location>
</feature>
<sequence>MRRRHPKSHPKLEGFLNKYLSGASMNYKMVIAIIIPLLVDQAFINGQTLFNTAMISAAGVDVVSAVSMVDSINMFLINVFIAVATGGTVIVAQYKGAGNAEMVSKAGTQTVTVVTLLATVLAIGVAVFHHPILMGLFGAAEPAVMSNAQVYIIGSALTWPGVAVIQAVCGSLRGVGDSKSSLWLSLVLNVSYVLFNLLFISIMGMGVMGLVLTQVISRYGMAVVSLVYVTKYNFNVRFRVRYALKMDLKMQKRLMSVGLPFGAEQLFFHGGRLIMQTFIVQMGTAAITANAIANSLSVLNNTGANALSIAVVTVVGQCMGRRDVEDARKFTKSFMFLAGLCFVVSGVILIGLFPLIIQLFAPPQELINQIFWLILTCALADPVLWSIAFVLPSALRAAGDAKFTSVAALTSMWVVRVVLGYVLGIVLNMGVMGVWLAMYIEWGARCVVFGLRFKGDKWYRHDLIGE</sequence>
<evidence type="ECO:0000313" key="14">
    <source>
        <dbReference type="EMBL" id="MBC8531835.1"/>
    </source>
</evidence>
<keyword evidence="10" id="KW-0406">Ion transport</keyword>
<comment type="function">
    <text evidence="1">Multidrug efflux pump.</text>
</comment>
<keyword evidence="5" id="KW-0813">Transport</keyword>
<feature type="transmembrane region" description="Helical" evidence="13">
    <location>
        <begin position="75"/>
        <end position="94"/>
    </location>
</feature>
<keyword evidence="6" id="KW-0050">Antiport</keyword>
<evidence type="ECO:0000256" key="5">
    <source>
        <dbReference type="ARBA" id="ARBA00022448"/>
    </source>
</evidence>
<reference evidence="14" key="1">
    <citation type="submission" date="2020-08" db="EMBL/GenBank/DDBJ databases">
        <title>Genome public.</title>
        <authorList>
            <person name="Liu C."/>
            <person name="Sun Q."/>
        </authorList>
    </citation>
    <scope>NUCLEOTIDE SEQUENCE</scope>
    <source>
        <strain evidence="14">NSJ-53</strain>
    </source>
</reference>
<evidence type="ECO:0000256" key="2">
    <source>
        <dbReference type="ARBA" id="ARBA00004651"/>
    </source>
</evidence>
<dbReference type="Pfam" id="PF01554">
    <property type="entry name" value="MatE"/>
    <property type="match status" value="2"/>
</dbReference>
<evidence type="ECO:0000256" key="9">
    <source>
        <dbReference type="ARBA" id="ARBA00022989"/>
    </source>
</evidence>
<comment type="similarity">
    <text evidence="3">Belongs to the multi antimicrobial extrusion (MATE) (TC 2.A.66.1) family.</text>
</comment>
<dbReference type="PIRSF" id="PIRSF006603">
    <property type="entry name" value="DinF"/>
    <property type="match status" value="1"/>
</dbReference>
<evidence type="ECO:0000313" key="15">
    <source>
        <dbReference type="Proteomes" id="UP000623172"/>
    </source>
</evidence>
<protein>
    <recommendedName>
        <fullName evidence="4">Probable multidrug resistance protein NorM</fullName>
    </recommendedName>
    <alternativeName>
        <fullName evidence="12">Multidrug-efflux transporter</fullName>
    </alternativeName>
</protein>
<evidence type="ECO:0000256" key="12">
    <source>
        <dbReference type="ARBA" id="ARBA00031636"/>
    </source>
</evidence>
<evidence type="ECO:0000256" key="7">
    <source>
        <dbReference type="ARBA" id="ARBA00022475"/>
    </source>
</evidence>
<dbReference type="GO" id="GO:0006811">
    <property type="term" value="P:monoatomic ion transport"/>
    <property type="evidence" value="ECO:0007669"/>
    <property type="project" value="UniProtKB-KW"/>
</dbReference>
<feature type="transmembrane region" description="Helical" evidence="13">
    <location>
        <begin position="148"/>
        <end position="169"/>
    </location>
</feature>
<dbReference type="PANTHER" id="PTHR43298:SF2">
    <property type="entry name" value="FMN_FAD EXPORTER YEEO-RELATED"/>
    <property type="match status" value="1"/>
</dbReference>
<dbReference type="InterPro" id="IPR050222">
    <property type="entry name" value="MATE_MdtK"/>
</dbReference>
<evidence type="ECO:0000256" key="6">
    <source>
        <dbReference type="ARBA" id="ARBA00022449"/>
    </source>
</evidence>
<comment type="subcellular location">
    <subcellularLocation>
        <location evidence="2">Cell membrane</location>
        <topology evidence="2">Multi-pass membrane protein</topology>
    </subcellularLocation>
</comment>
<evidence type="ECO:0000256" key="11">
    <source>
        <dbReference type="ARBA" id="ARBA00023136"/>
    </source>
</evidence>
<feature type="transmembrane region" description="Helical" evidence="13">
    <location>
        <begin position="20"/>
        <end position="39"/>
    </location>
</feature>
<comment type="caution">
    <text evidence="14">The sequence shown here is derived from an EMBL/GenBank/DDBJ whole genome shotgun (WGS) entry which is preliminary data.</text>
</comment>
<organism evidence="14 15">
    <name type="scientific">Gehongia tenuis</name>
    <dbReference type="NCBI Taxonomy" id="2763655"/>
    <lineage>
        <taxon>Bacteria</taxon>
        <taxon>Bacillati</taxon>
        <taxon>Bacillota</taxon>
        <taxon>Clostridia</taxon>
        <taxon>Christensenellales</taxon>
        <taxon>Christensenellaceae</taxon>
        <taxon>Gehongia</taxon>
    </lineage>
</organism>
<dbReference type="Proteomes" id="UP000623172">
    <property type="component" value="Unassembled WGS sequence"/>
</dbReference>
<keyword evidence="8 13" id="KW-0812">Transmembrane</keyword>
<keyword evidence="11 13" id="KW-0472">Membrane</keyword>
<dbReference type="GO" id="GO:0015297">
    <property type="term" value="F:antiporter activity"/>
    <property type="evidence" value="ECO:0007669"/>
    <property type="project" value="UniProtKB-KW"/>
</dbReference>
<dbReference type="InterPro" id="IPR002528">
    <property type="entry name" value="MATE_fam"/>
</dbReference>
<dbReference type="NCBIfam" id="TIGR00797">
    <property type="entry name" value="matE"/>
    <property type="match status" value="1"/>
</dbReference>